<dbReference type="AlphaFoldDB" id="A0A164WVD2"/>
<dbReference type="EMBL" id="LNRQ01000006">
    <property type="protein sequence ID" value="KZM92308.1"/>
    <property type="molecule type" value="Genomic_DNA"/>
</dbReference>
<keyword evidence="6" id="KW-0539">Nucleus</keyword>
<dbReference type="STRING" id="79200.A0A164WVD2"/>
<sequence length="383" mass="43515">MNSIVKVEFDNHDDQETTGGFIDNYSIYNGGSRIEEFDPMCEPWPLSGQHDDIPELSMKDIEEITRSLDADCSCLFHQPGNSTLVGATQPTVMASQPQIYNEPSPLVDANTKIETTQSHQYFHAQNMFVDAVSVYATITHHEAQDFPTHYRRADYETTNQPQYSNNYNVGNLGSSENVVYNSMHLKDDYCDIFPLQIDENVIVDAEPICMIPASANHVPQCHNVSAAHDSGNVKSAINLKSEQSSNVTAMVKYEEGVSLRQNARCKTSALELDEIRKHFNLPLTEAAKKLNVGPTVLKKRCRELNIKRWPHRKIKSLQCLINNIKEMGMTNKKEIEMLEESQRMLERVPELELSESAKRLRQSCFKANYKKRRLSRSSAAARR</sequence>
<evidence type="ECO:0000256" key="2">
    <source>
        <dbReference type="ARBA" id="ARBA00023015"/>
    </source>
</evidence>
<accession>A0A164WVD2</accession>
<reference evidence="8" key="1">
    <citation type="journal article" date="2016" name="Nat. Genet.">
        <title>A high-quality carrot genome assembly provides new insights into carotenoid accumulation and asterid genome evolution.</title>
        <authorList>
            <person name="Iorizzo M."/>
            <person name="Ellison S."/>
            <person name="Senalik D."/>
            <person name="Zeng P."/>
            <person name="Satapoomin P."/>
            <person name="Huang J."/>
            <person name="Bowman M."/>
            <person name="Iovene M."/>
            <person name="Sanseverino W."/>
            <person name="Cavagnaro P."/>
            <person name="Yildiz M."/>
            <person name="Macko-Podgorni A."/>
            <person name="Moranska E."/>
            <person name="Grzebelus E."/>
            <person name="Grzebelus D."/>
            <person name="Ashrafi H."/>
            <person name="Zheng Z."/>
            <person name="Cheng S."/>
            <person name="Spooner D."/>
            <person name="Van Deynze A."/>
            <person name="Simon P."/>
        </authorList>
    </citation>
    <scope>NUCLEOTIDE SEQUENCE [LARGE SCALE GENOMIC DNA]</scope>
    <source>
        <tissue evidence="8">Leaf</tissue>
    </source>
</reference>
<feature type="domain" description="RWP-RK" evidence="7">
    <location>
        <begin position="253"/>
        <end position="337"/>
    </location>
</feature>
<dbReference type="GO" id="GO:0003677">
    <property type="term" value="F:DNA binding"/>
    <property type="evidence" value="ECO:0007669"/>
    <property type="project" value="UniProtKB-KW"/>
</dbReference>
<evidence type="ECO:0000256" key="5">
    <source>
        <dbReference type="ARBA" id="ARBA00023163"/>
    </source>
</evidence>
<protein>
    <recommendedName>
        <fullName evidence="7">RWP-RK domain-containing protein</fullName>
    </recommendedName>
</protein>
<dbReference type="PANTHER" id="PTHR46373">
    <property type="entry name" value="PROTEIN RKD4"/>
    <property type="match status" value="1"/>
</dbReference>
<evidence type="ECO:0000259" key="7">
    <source>
        <dbReference type="PROSITE" id="PS51519"/>
    </source>
</evidence>
<evidence type="ECO:0000256" key="4">
    <source>
        <dbReference type="ARBA" id="ARBA00023125"/>
    </source>
</evidence>
<gene>
    <name evidence="8" type="ORF">DCAR_020327</name>
</gene>
<dbReference type="PANTHER" id="PTHR46373:SF20">
    <property type="entry name" value="PROTEIN RKD1"/>
    <property type="match status" value="1"/>
</dbReference>
<proteinExistence type="predicted"/>
<keyword evidence="4" id="KW-0238">DNA-binding</keyword>
<dbReference type="InterPro" id="IPR003035">
    <property type="entry name" value="RWP-RK_dom"/>
</dbReference>
<keyword evidence="2" id="KW-0805">Transcription regulation</keyword>
<dbReference type="Pfam" id="PF02042">
    <property type="entry name" value="RWP-RK"/>
    <property type="match status" value="1"/>
</dbReference>
<keyword evidence="5" id="KW-0804">Transcription</keyword>
<evidence type="ECO:0000256" key="6">
    <source>
        <dbReference type="ARBA" id="ARBA00023242"/>
    </source>
</evidence>
<name>A0A164WVD2_DAUCS</name>
<evidence type="ECO:0000313" key="8">
    <source>
        <dbReference type="EMBL" id="KZM92308.1"/>
    </source>
</evidence>
<dbReference type="InterPro" id="IPR044607">
    <property type="entry name" value="RKD-like"/>
</dbReference>
<comment type="function">
    <text evidence="1">Putative transcription factor.</text>
</comment>
<keyword evidence="3" id="KW-0175">Coiled coil</keyword>
<evidence type="ECO:0000256" key="3">
    <source>
        <dbReference type="ARBA" id="ARBA00023054"/>
    </source>
</evidence>
<evidence type="ECO:0000256" key="1">
    <source>
        <dbReference type="ARBA" id="ARBA00004049"/>
    </source>
</evidence>
<dbReference type="Gramene" id="KZM92308">
    <property type="protein sequence ID" value="KZM92308"/>
    <property type="gene ID" value="DCAR_020327"/>
</dbReference>
<organism evidence="8">
    <name type="scientific">Daucus carota subsp. sativus</name>
    <name type="common">Carrot</name>
    <dbReference type="NCBI Taxonomy" id="79200"/>
    <lineage>
        <taxon>Eukaryota</taxon>
        <taxon>Viridiplantae</taxon>
        <taxon>Streptophyta</taxon>
        <taxon>Embryophyta</taxon>
        <taxon>Tracheophyta</taxon>
        <taxon>Spermatophyta</taxon>
        <taxon>Magnoliopsida</taxon>
        <taxon>eudicotyledons</taxon>
        <taxon>Gunneridae</taxon>
        <taxon>Pentapetalae</taxon>
        <taxon>asterids</taxon>
        <taxon>campanulids</taxon>
        <taxon>Apiales</taxon>
        <taxon>Apiaceae</taxon>
        <taxon>Apioideae</taxon>
        <taxon>Scandiceae</taxon>
        <taxon>Daucinae</taxon>
        <taxon>Daucus</taxon>
        <taxon>Daucus sect. Daucus</taxon>
    </lineage>
</organism>
<comment type="caution">
    <text evidence="8">The sequence shown here is derived from an EMBL/GenBank/DDBJ whole genome shotgun (WGS) entry which is preliminary data.</text>
</comment>
<dbReference type="PROSITE" id="PS51519">
    <property type="entry name" value="RWP_RK"/>
    <property type="match status" value="1"/>
</dbReference>
<dbReference type="GO" id="GO:0003700">
    <property type="term" value="F:DNA-binding transcription factor activity"/>
    <property type="evidence" value="ECO:0007669"/>
    <property type="project" value="InterPro"/>
</dbReference>